<dbReference type="GO" id="GO:0005509">
    <property type="term" value="F:calcium ion binding"/>
    <property type="evidence" value="ECO:0007669"/>
    <property type="project" value="UniProtKB-UniRule"/>
</dbReference>
<dbReference type="GO" id="GO:0008013">
    <property type="term" value="F:beta-catenin binding"/>
    <property type="evidence" value="ECO:0007669"/>
    <property type="project" value="TreeGrafter"/>
</dbReference>
<feature type="domain" description="Cadherin" evidence="8">
    <location>
        <begin position="133"/>
        <end position="237"/>
    </location>
</feature>
<comment type="subcellular location">
    <subcellularLocation>
        <location evidence="1">Membrane</location>
    </subcellularLocation>
</comment>
<evidence type="ECO:0000256" key="5">
    <source>
        <dbReference type="PROSITE-ProRule" id="PRU00043"/>
    </source>
</evidence>
<feature type="domain" description="Cadherin" evidence="8">
    <location>
        <begin position="254"/>
        <end position="362"/>
    </location>
</feature>
<dbReference type="SUPFAM" id="SSF49313">
    <property type="entry name" value="Cadherin-like"/>
    <property type="match status" value="3"/>
</dbReference>
<feature type="domain" description="Cadherin" evidence="8">
    <location>
        <begin position="363"/>
        <end position="474"/>
    </location>
</feature>
<dbReference type="InterPro" id="IPR002126">
    <property type="entry name" value="Cadherin-like_dom"/>
</dbReference>
<dbReference type="GO" id="GO:0007156">
    <property type="term" value="P:homophilic cell adhesion via plasma membrane adhesion molecules"/>
    <property type="evidence" value="ECO:0007669"/>
    <property type="project" value="InterPro"/>
</dbReference>
<dbReference type="SMART" id="SM00112">
    <property type="entry name" value="CA"/>
    <property type="match status" value="3"/>
</dbReference>
<evidence type="ECO:0000256" key="4">
    <source>
        <dbReference type="ARBA" id="ARBA00023136"/>
    </source>
</evidence>
<accession>A0A8C8JIF8</accession>
<dbReference type="Gene3D" id="2.60.40.60">
    <property type="entry name" value="Cadherins"/>
    <property type="match status" value="4"/>
</dbReference>
<evidence type="ECO:0000313" key="9">
    <source>
        <dbReference type="Ensembl" id="ENSOTSP00005093846.2"/>
    </source>
</evidence>
<feature type="compositionally biased region" description="Polar residues" evidence="6">
    <location>
        <begin position="624"/>
        <end position="634"/>
    </location>
</feature>
<keyword evidence="2" id="KW-0677">Repeat</keyword>
<dbReference type="InterPro" id="IPR039808">
    <property type="entry name" value="Cadherin"/>
</dbReference>
<reference evidence="9" key="2">
    <citation type="submission" date="2025-09" db="UniProtKB">
        <authorList>
            <consortium name="Ensembl"/>
        </authorList>
    </citation>
    <scope>IDENTIFICATION</scope>
</reference>
<evidence type="ECO:0000256" key="1">
    <source>
        <dbReference type="ARBA" id="ARBA00004370"/>
    </source>
</evidence>
<dbReference type="Pfam" id="PF00028">
    <property type="entry name" value="Cadherin"/>
    <property type="match status" value="2"/>
</dbReference>
<dbReference type="Ensembl" id="ENSOTST00005101738.2">
    <property type="protein sequence ID" value="ENSOTSP00005093846.2"/>
    <property type="gene ID" value="ENSOTSG00005068546.1"/>
</dbReference>
<evidence type="ECO:0000256" key="2">
    <source>
        <dbReference type="ARBA" id="ARBA00022737"/>
    </source>
</evidence>
<feature type="transmembrane region" description="Helical" evidence="7">
    <location>
        <begin position="483"/>
        <end position="506"/>
    </location>
</feature>
<evidence type="ECO:0000256" key="3">
    <source>
        <dbReference type="ARBA" id="ARBA00022837"/>
    </source>
</evidence>
<dbReference type="PANTHER" id="PTHR24027">
    <property type="entry name" value="CADHERIN-23"/>
    <property type="match status" value="1"/>
</dbReference>
<dbReference type="Proteomes" id="UP000694402">
    <property type="component" value="Unassembled WGS sequence"/>
</dbReference>
<proteinExistence type="predicted"/>
<dbReference type="GO" id="GO:0016342">
    <property type="term" value="C:catenin complex"/>
    <property type="evidence" value="ECO:0007669"/>
    <property type="project" value="TreeGrafter"/>
</dbReference>
<reference evidence="9" key="1">
    <citation type="submission" date="2025-08" db="UniProtKB">
        <authorList>
            <consortium name="Ensembl"/>
        </authorList>
    </citation>
    <scope>IDENTIFICATION</scope>
</reference>
<dbReference type="CDD" id="cd11304">
    <property type="entry name" value="Cadherin_repeat"/>
    <property type="match status" value="3"/>
</dbReference>
<protein>
    <recommendedName>
        <fullName evidence="8">Cadherin domain-containing protein</fullName>
    </recommendedName>
</protein>
<dbReference type="InterPro" id="IPR015919">
    <property type="entry name" value="Cadherin-like_sf"/>
</dbReference>
<keyword evidence="10" id="KW-1185">Reference proteome</keyword>
<evidence type="ECO:0000256" key="7">
    <source>
        <dbReference type="SAM" id="Phobius"/>
    </source>
</evidence>
<dbReference type="PROSITE" id="PS50268">
    <property type="entry name" value="CADHERIN_2"/>
    <property type="match status" value="4"/>
</dbReference>
<dbReference type="GO" id="GO:0016477">
    <property type="term" value="P:cell migration"/>
    <property type="evidence" value="ECO:0007669"/>
    <property type="project" value="TreeGrafter"/>
</dbReference>
<name>A0A8C8JIF8_ONCTS</name>
<organism evidence="9 10">
    <name type="scientific">Oncorhynchus tshawytscha</name>
    <name type="common">Chinook salmon</name>
    <name type="synonym">Salmo tshawytscha</name>
    <dbReference type="NCBI Taxonomy" id="74940"/>
    <lineage>
        <taxon>Eukaryota</taxon>
        <taxon>Metazoa</taxon>
        <taxon>Chordata</taxon>
        <taxon>Craniata</taxon>
        <taxon>Vertebrata</taxon>
        <taxon>Euteleostomi</taxon>
        <taxon>Actinopterygii</taxon>
        <taxon>Neopterygii</taxon>
        <taxon>Teleostei</taxon>
        <taxon>Protacanthopterygii</taxon>
        <taxon>Salmoniformes</taxon>
        <taxon>Salmonidae</taxon>
        <taxon>Salmoninae</taxon>
        <taxon>Oncorhynchus</taxon>
    </lineage>
</organism>
<dbReference type="PRINTS" id="PR00205">
    <property type="entry name" value="CADHERIN"/>
</dbReference>
<feature type="region of interest" description="Disordered" evidence="6">
    <location>
        <begin position="624"/>
        <end position="837"/>
    </location>
</feature>
<keyword evidence="3 5" id="KW-0106">Calcium</keyword>
<gene>
    <name evidence="9" type="primary">LOC112217153</name>
</gene>
<dbReference type="GO" id="GO:0045296">
    <property type="term" value="F:cadherin binding"/>
    <property type="evidence" value="ECO:0007669"/>
    <property type="project" value="TreeGrafter"/>
</dbReference>
<dbReference type="PANTHER" id="PTHR24027:SF431">
    <property type="entry name" value="CADHERIN-RELATED FAMILY MEMBER 5-LIKE ISOFORM X1"/>
    <property type="match status" value="1"/>
</dbReference>
<evidence type="ECO:0000259" key="8">
    <source>
        <dbReference type="PROSITE" id="PS50268"/>
    </source>
</evidence>
<feature type="domain" description="Cadherin" evidence="8">
    <location>
        <begin position="34"/>
        <end position="131"/>
    </location>
</feature>
<dbReference type="AlphaFoldDB" id="A0A8C8JIF8"/>
<keyword evidence="7" id="KW-1133">Transmembrane helix</keyword>
<feature type="compositionally biased region" description="Basic and acidic residues" evidence="6">
    <location>
        <begin position="636"/>
        <end position="790"/>
    </location>
</feature>
<keyword evidence="7" id="KW-0812">Transmembrane</keyword>
<evidence type="ECO:0000313" key="10">
    <source>
        <dbReference type="Proteomes" id="UP000694402"/>
    </source>
</evidence>
<keyword evidence="4 7" id="KW-0472">Membrane</keyword>
<evidence type="ECO:0000256" key="6">
    <source>
        <dbReference type="SAM" id="MobiDB-lite"/>
    </source>
</evidence>
<feature type="compositionally biased region" description="Basic and acidic residues" evidence="6">
    <location>
        <begin position="824"/>
        <end position="837"/>
    </location>
</feature>
<dbReference type="GeneTree" id="ENSGT00940000165748"/>
<sequence length="837" mass="95959">MLNPWGLFLCQLAINTSYHVIKASLCLGGSDIFATVSENRPVGEFIANLSIVGDPTGINSIRLCLTGENANWFYLEGRTIRLNSSILRVLDRERQGSVLMAALTCYEDDIIQSEYRVMVEILNENDNKPRFLEKTIQPRYISELTAVNSVVFTVKAIDADGDTITYIIDRASPDASYFRIDLPNSGKVILDKPLDYETKTKLQLVIYAVETNTKEWYNTSASLIVNVEDGDDHYPQFLPCTPISQDHNHTVVCTNPIYVVNITEKDQDMLLNFSPGPIHAEDGDRSLDTPLLYSILSGADKNRFQIDNQTAEITMTKRVENRHMTPIFRLRIMASQLNDPKKYSVATALVRVLAENRFPPLFNRTTYKGFIIESSSPATLVSTYGNEVLFIQAIDQDFVDGVNPKMHYSLQPTRATTGLYHITEEGVIIAKTDRLRSFDRLILEVVAMDEESGEVAKASVDIELLQRSQPIPWTSFRDMDVRIAGGIMGGILLLLVTTLFLLIRWAKRRRRRQRQKPSGRGAVALGKHLKVVNPGRPMIPLVEEVSYQNEGFSIDYEASGGSGSLFGRHGVYTRKQSLIPPPPRCHSSHPDCGSSTVTGDMLPILVTPEPLVKDLTAALISNSRKGDNTISTGAVTKDEKERNKQRDMEKEEERNKQRDMEKEEERNKQWDMEKEEERNKQKDMEKEEERNKQRDMEKEEERNKQRDMEKEEERNKQRDMEKEEERNKQRDMEKEEERNKQRDMEKEEERNKQRDMEKEEEREWEKQWECAAGTKEKRNSEGERTDKPRDVLGASSETADVSEASEDQTNTEKPQSHRMKTHHIREPKDGHKSSSEE</sequence>